<dbReference type="InterPro" id="IPR050476">
    <property type="entry name" value="Insect_CytP450_Detox"/>
</dbReference>
<dbReference type="EC" id="1.14.-.-" evidence="17"/>
<evidence type="ECO:0000313" key="17">
    <source>
        <dbReference type="EMBL" id="EDW57316.1"/>
    </source>
</evidence>
<comment type="function">
    <text evidence="2">May be involved in the metabolism of insect hormones and in the breakdown of synthetic insecticides.</text>
</comment>
<keyword evidence="18" id="KW-1185">Reference proteome</keyword>
<dbReference type="STRING" id="7244.B4MFE7"/>
<feature type="signal peptide" evidence="16">
    <location>
        <begin position="1"/>
        <end position="22"/>
    </location>
</feature>
<evidence type="ECO:0000256" key="11">
    <source>
        <dbReference type="ARBA" id="ARBA00023004"/>
    </source>
</evidence>
<evidence type="ECO:0000256" key="9">
    <source>
        <dbReference type="ARBA" id="ARBA00022848"/>
    </source>
</evidence>
<evidence type="ECO:0000256" key="16">
    <source>
        <dbReference type="SAM" id="SignalP"/>
    </source>
</evidence>
<evidence type="ECO:0000256" key="10">
    <source>
        <dbReference type="ARBA" id="ARBA00023002"/>
    </source>
</evidence>
<keyword evidence="12 15" id="KW-0503">Monooxygenase</keyword>
<dbReference type="Proteomes" id="UP000008792">
    <property type="component" value="Unassembled WGS sequence"/>
</dbReference>
<comment type="subcellular location">
    <subcellularLocation>
        <location evidence="4">Endoplasmic reticulum membrane</location>
        <topology evidence="4">Peripheral membrane protein</topology>
    </subcellularLocation>
    <subcellularLocation>
        <location evidence="3">Microsome membrane</location>
        <topology evidence="3">Peripheral membrane protein</topology>
    </subcellularLocation>
</comment>
<proteinExistence type="inferred from homology"/>
<dbReference type="FunFam" id="1.10.630.10:FF:000042">
    <property type="entry name" value="Cytochrome P450"/>
    <property type="match status" value="1"/>
</dbReference>
<dbReference type="GO" id="GO:0005789">
    <property type="term" value="C:endoplasmic reticulum membrane"/>
    <property type="evidence" value="ECO:0007669"/>
    <property type="project" value="UniProtKB-SubCell"/>
</dbReference>
<dbReference type="Gene3D" id="1.10.630.10">
    <property type="entry name" value="Cytochrome P450"/>
    <property type="match status" value="1"/>
</dbReference>
<keyword evidence="13" id="KW-0472">Membrane</keyword>
<dbReference type="InterPro" id="IPR001128">
    <property type="entry name" value="Cyt_P450"/>
</dbReference>
<evidence type="ECO:0000256" key="1">
    <source>
        <dbReference type="ARBA" id="ARBA00001971"/>
    </source>
</evidence>
<dbReference type="InParanoid" id="B4MFE7"/>
<dbReference type="EMBL" id="CH940667">
    <property type="protein sequence ID" value="EDW57316.1"/>
    <property type="molecule type" value="Genomic_DNA"/>
</dbReference>
<evidence type="ECO:0000256" key="15">
    <source>
        <dbReference type="RuleBase" id="RU000461"/>
    </source>
</evidence>
<evidence type="ECO:0000256" key="12">
    <source>
        <dbReference type="ARBA" id="ARBA00023033"/>
    </source>
</evidence>
<dbReference type="PROSITE" id="PS00086">
    <property type="entry name" value="CYTOCHROME_P450"/>
    <property type="match status" value="1"/>
</dbReference>
<evidence type="ECO:0000256" key="6">
    <source>
        <dbReference type="ARBA" id="ARBA00022617"/>
    </source>
</evidence>
<dbReference type="PANTHER" id="PTHR24292">
    <property type="entry name" value="CYTOCHROME P450"/>
    <property type="match status" value="1"/>
</dbReference>
<keyword evidence="7 14" id="KW-0479">Metal-binding</keyword>
<evidence type="ECO:0000256" key="13">
    <source>
        <dbReference type="ARBA" id="ARBA00023136"/>
    </source>
</evidence>
<evidence type="ECO:0000313" key="18">
    <source>
        <dbReference type="Proteomes" id="UP000008792"/>
    </source>
</evidence>
<dbReference type="InterPro" id="IPR002403">
    <property type="entry name" value="Cyt_P450_E_grp-IV"/>
</dbReference>
<evidence type="ECO:0000256" key="5">
    <source>
        <dbReference type="ARBA" id="ARBA00010617"/>
    </source>
</evidence>
<evidence type="ECO:0000256" key="8">
    <source>
        <dbReference type="ARBA" id="ARBA00022824"/>
    </source>
</evidence>
<dbReference type="OMA" id="MVPYTYL"/>
<feature type="chain" id="PRO_5002817834" evidence="16">
    <location>
        <begin position="23"/>
        <end position="505"/>
    </location>
</feature>
<gene>
    <name evidence="17" type="primary">Dvir\GJ14942</name>
    <name evidence="17" type="ORF">Dvir_GJ14942</name>
</gene>
<keyword evidence="6 14" id="KW-0349">Heme</keyword>
<dbReference type="PhylomeDB" id="B4MFE7"/>
<name>B4MFE7_DROVI</name>
<evidence type="ECO:0000256" key="14">
    <source>
        <dbReference type="PIRSR" id="PIRSR602403-1"/>
    </source>
</evidence>
<accession>B4MFE7</accession>
<dbReference type="GO" id="GO:0020037">
    <property type="term" value="F:heme binding"/>
    <property type="evidence" value="ECO:0007669"/>
    <property type="project" value="InterPro"/>
</dbReference>
<dbReference type="SUPFAM" id="SSF48264">
    <property type="entry name" value="Cytochrome P450"/>
    <property type="match status" value="1"/>
</dbReference>
<dbReference type="PANTHER" id="PTHR24292:SF54">
    <property type="entry name" value="CYP9F3-RELATED"/>
    <property type="match status" value="1"/>
</dbReference>
<keyword evidence="10 15" id="KW-0560">Oxidoreductase</keyword>
<dbReference type="HOGENOM" id="CLU_001570_5_2_1"/>
<dbReference type="CDD" id="cd11056">
    <property type="entry name" value="CYP6-like"/>
    <property type="match status" value="1"/>
</dbReference>
<organism evidence="17 18">
    <name type="scientific">Drosophila virilis</name>
    <name type="common">Fruit fly</name>
    <dbReference type="NCBI Taxonomy" id="7244"/>
    <lineage>
        <taxon>Eukaryota</taxon>
        <taxon>Metazoa</taxon>
        <taxon>Ecdysozoa</taxon>
        <taxon>Arthropoda</taxon>
        <taxon>Hexapoda</taxon>
        <taxon>Insecta</taxon>
        <taxon>Pterygota</taxon>
        <taxon>Neoptera</taxon>
        <taxon>Endopterygota</taxon>
        <taxon>Diptera</taxon>
        <taxon>Brachycera</taxon>
        <taxon>Muscomorpha</taxon>
        <taxon>Ephydroidea</taxon>
        <taxon>Drosophilidae</taxon>
        <taxon>Drosophila</taxon>
    </lineage>
</organism>
<evidence type="ECO:0000256" key="3">
    <source>
        <dbReference type="ARBA" id="ARBA00004174"/>
    </source>
</evidence>
<feature type="binding site" description="axial binding residue" evidence="14">
    <location>
        <position position="449"/>
    </location>
    <ligand>
        <name>heme</name>
        <dbReference type="ChEBI" id="CHEBI:30413"/>
    </ligand>
    <ligandPart>
        <name>Fe</name>
        <dbReference type="ChEBI" id="CHEBI:18248"/>
    </ligandPart>
</feature>
<dbReference type="GO" id="GO:0005506">
    <property type="term" value="F:iron ion binding"/>
    <property type="evidence" value="ECO:0007669"/>
    <property type="project" value="InterPro"/>
</dbReference>
<keyword evidence="11 14" id="KW-0408">Iron</keyword>
<keyword evidence="9" id="KW-0492">Microsome</keyword>
<keyword evidence="8" id="KW-0256">Endoplasmic reticulum</keyword>
<evidence type="ECO:0000256" key="4">
    <source>
        <dbReference type="ARBA" id="ARBA00004406"/>
    </source>
</evidence>
<dbReference type="PRINTS" id="PR00465">
    <property type="entry name" value="EP450IV"/>
</dbReference>
<protein>
    <submittedName>
        <fullName evidence="17">Uncharacterized protein</fullName>
        <ecNumber evidence="17">1.14.-.-</ecNumber>
    </submittedName>
</protein>
<dbReference type="FunCoup" id="B4MFE7">
    <property type="interactions" value="64"/>
</dbReference>
<dbReference type="AlphaFoldDB" id="B4MFE7"/>
<dbReference type="GO" id="GO:0004497">
    <property type="term" value="F:monooxygenase activity"/>
    <property type="evidence" value="ECO:0007669"/>
    <property type="project" value="UniProtKB-KW"/>
</dbReference>
<dbReference type="GO" id="GO:0016705">
    <property type="term" value="F:oxidoreductase activity, acting on paired donors, with incorporation or reduction of molecular oxygen"/>
    <property type="evidence" value="ECO:0007669"/>
    <property type="project" value="InterPro"/>
</dbReference>
<dbReference type="eggNOG" id="KOG0158">
    <property type="taxonomic scope" value="Eukaryota"/>
</dbReference>
<dbReference type="OrthoDB" id="2789670at2759"/>
<keyword evidence="16" id="KW-0732">Signal</keyword>
<dbReference type="InterPro" id="IPR017972">
    <property type="entry name" value="Cyt_P450_CS"/>
</dbReference>
<comment type="cofactor">
    <cofactor evidence="1 14">
        <name>heme</name>
        <dbReference type="ChEBI" id="CHEBI:30413"/>
    </cofactor>
</comment>
<evidence type="ECO:0000256" key="7">
    <source>
        <dbReference type="ARBA" id="ARBA00022723"/>
    </source>
</evidence>
<sequence length="505" mass="58887">MDLILLVALVGLLLFAYKWATARQNEFAERGLPFEKPWPLLGNNADVVLNKASFQKLVSEFYLRTRQHKLVGFFNFRTPMIQVNDPELIKKITVKDFDHFPNHQLFFTTEERLVNDMLSVMKDQRWKHMRNTLTPVFTSAKMRSMFGLMNESFAECMEHLDKMAKTAVKPGEGFELELKEVCNRLSNDLIATTAFGLKVSSYKTPNNEFFQIGQSVAFFRGKSLYKFMLSTTLPWLFKLLGFKIFDSEKTEFFIRLVVDAMKYREEHNIVRPDMIQLLMEAKKDSTENWTDDELVAQCFIFFFAAFENNASLICTTAYELLQNPEIQQRLYEEVKETHDSLKGEPLSYDAVTKMKYMDMVVSESLRKWTLAASTDRQCSKDYTLYDDDGSKLFEFKVGDRINIPIVGLHLDDRFFPEPHVFKPERFSEENKNQIVPYTYLPFGAGPRNCIGNRYALMQAKAMLYNLVLKYRIERSPKTVKDLLSDARGFQLTPQSGYWVHLVPRQ</sequence>
<dbReference type="InterPro" id="IPR036396">
    <property type="entry name" value="Cyt_P450_sf"/>
</dbReference>
<dbReference type="PRINTS" id="PR00385">
    <property type="entry name" value="P450"/>
</dbReference>
<dbReference type="KEGG" id="dvi:6636428"/>
<dbReference type="Pfam" id="PF00067">
    <property type="entry name" value="p450"/>
    <property type="match status" value="1"/>
</dbReference>
<evidence type="ECO:0000256" key="2">
    <source>
        <dbReference type="ARBA" id="ARBA00003690"/>
    </source>
</evidence>
<comment type="similarity">
    <text evidence="5 15">Belongs to the cytochrome P450 family.</text>
</comment>
<reference evidence="17 18" key="1">
    <citation type="journal article" date="2007" name="Nature">
        <title>Evolution of genes and genomes on the Drosophila phylogeny.</title>
        <authorList>
            <consortium name="Drosophila 12 Genomes Consortium"/>
            <person name="Clark A.G."/>
            <person name="Eisen M.B."/>
            <person name="Smith D.R."/>
            <person name="Bergman C.M."/>
            <person name="Oliver B."/>
            <person name="Markow T.A."/>
            <person name="Kaufman T.C."/>
            <person name="Kellis M."/>
            <person name="Gelbart W."/>
            <person name="Iyer V.N."/>
            <person name="Pollard D.A."/>
            <person name="Sackton T.B."/>
            <person name="Larracuente A.M."/>
            <person name="Singh N.D."/>
            <person name="Abad J.P."/>
            <person name="Abt D.N."/>
            <person name="Adryan B."/>
            <person name="Aguade M."/>
            <person name="Akashi H."/>
            <person name="Anderson W.W."/>
            <person name="Aquadro C.F."/>
            <person name="Ardell D.H."/>
            <person name="Arguello R."/>
            <person name="Artieri C.G."/>
            <person name="Barbash D.A."/>
            <person name="Barker D."/>
            <person name="Barsanti P."/>
            <person name="Batterham P."/>
            <person name="Batzoglou S."/>
            <person name="Begun D."/>
            <person name="Bhutkar A."/>
            <person name="Blanco E."/>
            <person name="Bosak S.A."/>
            <person name="Bradley R.K."/>
            <person name="Brand A.D."/>
            <person name="Brent M.R."/>
            <person name="Brooks A.N."/>
            <person name="Brown R.H."/>
            <person name="Butlin R.K."/>
            <person name="Caggese C."/>
            <person name="Calvi B.R."/>
            <person name="Bernardo de Carvalho A."/>
            <person name="Caspi A."/>
            <person name="Castrezana S."/>
            <person name="Celniker S.E."/>
            <person name="Chang J.L."/>
            <person name="Chapple C."/>
            <person name="Chatterji S."/>
            <person name="Chinwalla A."/>
            <person name="Civetta A."/>
            <person name="Clifton S.W."/>
            <person name="Comeron J.M."/>
            <person name="Costello J.C."/>
            <person name="Coyne J.A."/>
            <person name="Daub J."/>
            <person name="David R.G."/>
            <person name="Delcher A.L."/>
            <person name="Delehaunty K."/>
            <person name="Do C.B."/>
            <person name="Ebling H."/>
            <person name="Edwards K."/>
            <person name="Eickbush T."/>
            <person name="Evans J.D."/>
            <person name="Filipski A."/>
            <person name="Findeiss S."/>
            <person name="Freyhult E."/>
            <person name="Fulton L."/>
            <person name="Fulton R."/>
            <person name="Garcia A.C."/>
            <person name="Gardiner A."/>
            <person name="Garfield D.A."/>
            <person name="Garvin B.E."/>
            <person name="Gibson G."/>
            <person name="Gilbert D."/>
            <person name="Gnerre S."/>
            <person name="Godfrey J."/>
            <person name="Good R."/>
            <person name="Gotea V."/>
            <person name="Gravely B."/>
            <person name="Greenberg A.J."/>
            <person name="Griffiths-Jones S."/>
            <person name="Gross S."/>
            <person name="Guigo R."/>
            <person name="Gustafson E.A."/>
            <person name="Haerty W."/>
            <person name="Hahn M.W."/>
            <person name="Halligan D.L."/>
            <person name="Halpern A.L."/>
            <person name="Halter G.M."/>
            <person name="Han M.V."/>
            <person name="Heger A."/>
            <person name="Hillier L."/>
            <person name="Hinrichs A.S."/>
            <person name="Holmes I."/>
            <person name="Hoskins R.A."/>
            <person name="Hubisz M.J."/>
            <person name="Hultmark D."/>
            <person name="Huntley M.A."/>
            <person name="Jaffe D.B."/>
            <person name="Jagadeeshan S."/>
            <person name="Jeck W.R."/>
            <person name="Johnson J."/>
            <person name="Jones C.D."/>
            <person name="Jordan W.C."/>
            <person name="Karpen G.H."/>
            <person name="Kataoka E."/>
            <person name="Keightley P.D."/>
            <person name="Kheradpour P."/>
            <person name="Kirkness E.F."/>
            <person name="Koerich L.B."/>
            <person name="Kristiansen K."/>
            <person name="Kudrna D."/>
            <person name="Kulathinal R.J."/>
            <person name="Kumar S."/>
            <person name="Kwok R."/>
            <person name="Lander E."/>
            <person name="Langley C.H."/>
            <person name="Lapoint R."/>
            <person name="Lazzaro B.P."/>
            <person name="Lee S.J."/>
            <person name="Levesque L."/>
            <person name="Li R."/>
            <person name="Lin C.F."/>
            <person name="Lin M.F."/>
            <person name="Lindblad-Toh K."/>
            <person name="Llopart A."/>
            <person name="Long M."/>
            <person name="Low L."/>
            <person name="Lozovsky E."/>
            <person name="Lu J."/>
            <person name="Luo M."/>
            <person name="Machado C.A."/>
            <person name="Makalowski W."/>
            <person name="Marzo M."/>
            <person name="Matsuda M."/>
            <person name="Matzkin L."/>
            <person name="McAllister B."/>
            <person name="McBride C.S."/>
            <person name="McKernan B."/>
            <person name="McKernan K."/>
            <person name="Mendez-Lago M."/>
            <person name="Minx P."/>
            <person name="Mollenhauer M.U."/>
            <person name="Montooth K."/>
            <person name="Mount S.M."/>
            <person name="Mu X."/>
            <person name="Myers E."/>
            <person name="Negre B."/>
            <person name="Newfeld S."/>
            <person name="Nielsen R."/>
            <person name="Noor M.A."/>
            <person name="O'Grady P."/>
            <person name="Pachter L."/>
            <person name="Papaceit M."/>
            <person name="Parisi M.J."/>
            <person name="Parisi M."/>
            <person name="Parts L."/>
            <person name="Pedersen J.S."/>
            <person name="Pesole G."/>
            <person name="Phillippy A.M."/>
            <person name="Ponting C.P."/>
            <person name="Pop M."/>
            <person name="Porcelli D."/>
            <person name="Powell J.R."/>
            <person name="Prohaska S."/>
            <person name="Pruitt K."/>
            <person name="Puig M."/>
            <person name="Quesneville H."/>
            <person name="Ram K.R."/>
            <person name="Rand D."/>
            <person name="Rasmussen M.D."/>
            <person name="Reed L.K."/>
            <person name="Reenan R."/>
            <person name="Reily A."/>
            <person name="Remington K.A."/>
            <person name="Rieger T.T."/>
            <person name="Ritchie M.G."/>
            <person name="Robin C."/>
            <person name="Rogers Y.H."/>
            <person name="Rohde C."/>
            <person name="Rozas J."/>
            <person name="Rubenfield M.J."/>
            <person name="Ruiz A."/>
            <person name="Russo S."/>
            <person name="Salzberg S.L."/>
            <person name="Sanchez-Gracia A."/>
            <person name="Saranga D.J."/>
            <person name="Sato H."/>
            <person name="Schaeffer S.W."/>
            <person name="Schatz M.C."/>
            <person name="Schlenke T."/>
            <person name="Schwartz R."/>
            <person name="Segarra C."/>
            <person name="Singh R.S."/>
            <person name="Sirot L."/>
            <person name="Sirota M."/>
            <person name="Sisneros N.B."/>
            <person name="Smith C.D."/>
            <person name="Smith T.F."/>
            <person name="Spieth J."/>
            <person name="Stage D.E."/>
            <person name="Stark A."/>
            <person name="Stephan W."/>
            <person name="Strausberg R.L."/>
            <person name="Strempel S."/>
            <person name="Sturgill D."/>
            <person name="Sutton G."/>
            <person name="Sutton G.G."/>
            <person name="Tao W."/>
            <person name="Teichmann S."/>
            <person name="Tobari Y.N."/>
            <person name="Tomimura Y."/>
            <person name="Tsolas J.M."/>
            <person name="Valente V.L."/>
            <person name="Venter E."/>
            <person name="Venter J.C."/>
            <person name="Vicario S."/>
            <person name="Vieira F.G."/>
            <person name="Vilella A.J."/>
            <person name="Villasante A."/>
            <person name="Walenz B."/>
            <person name="Wang J."/>
            <person name="Wasserman M."/>
            <person name="Watts T."/>
            <person name="Wilson D."/>
            <person name="Wilson R.K."/>
            <person name="Wing R.A."/>
            <person name="Wolfner M.F."/>
            <person name="Wong A."/>
            <person name="Wong G.K."/>
            <person name="Wu C.I."/>
            <person name="Wu G."/>
            <person name="Yamamoto D."/>
            <person name="Yang H.P."/>
            <person name="Yang S.P."/>
            <person name="Yorke J.A."/>
            <person name="Yoshida K."/>
            <person name="Zdobnov E."/>
            <person name="Zhang P."/>
            <person name="Zhang Y."/>
            <person name="Zimin A.V."/>
            <person name="Baldwin J."/>
            <person name="Abdouelleil A."/>
            <person name="Abdulkadir J."/>
            <person name="Abebe A."/>
            <person name="Abera B."/>
            <person name="Abreu J."/>
            <person name="Acer S.C."/>
            <person name="Aftuck L."/>
            <person name="Alexander A."/>
            <person name="An P."/>
            <person name="Anderson E."/>
            <person name="Anderson S."/>
            <person name="Arachi H."/>
            <person name="Azer M."/>
            <person name="Bachantsang P."/>
            <person name="Barry A."/>
            <person name="Bayul T."/>
            <person name="Berlin A."/>
            <person name="Bessette D."/>
            <person name="Bloom T."/>
            <person name="Blye J."/>
            <person name="Boguslavskiy L."/>
            <person name="Bonnet C."/>
            <person name="Boukhgalter B."/>
            <person name="Bourzgui I."/>
            <person name="Brown A."/>
            <person name="Cahill P."/>
            <person name="Channer S."/>
            <person name="Cheshatsang Y."/>
            <person name="Chuda L."/>
            <person name="Citroen M."/>
            <person name="Collymore A."/>
            <person name="Cooke P."/>
            <person name="Costello M."/>
            <person name="D'Aco K."/>
            <person name="Daza R."/>
            <person name="De Haan G."/>
            <person name="DeGray S."/>
            <person name="DeMaso C."/>
            <person name="Dhargay N."/>
            <person name="Dooley K."/>
            <person name="Dooley E."/>
            <person name="Doricent M."/>
            <person name="Dorje P."/>
            <person name="Dorjee K."/>
            <person name="Dupes A."/>
            <person name="Elong R."/>
            <person name="Falk J."/>
            <person name="Farina A."/>
            <person name="Faro S."/>
            <person name="Ferguson D."/>
            <person name="Fisher S."/>
            <person name="Foley C.D."/>
            <person name="Franke A."/>
            <person name="Friedrich D."/>
            <person name="Gadbois L."/>
            <person name="Gearin G."/>
            <person name="Gearin C.R."/>
            <person name="Giannoukos G."/>
            <person name="Goode T."/>
            <person name="Graham J."/>
            <person name="Grandbois E."/>
            <person name="Grewal S."/>
            <person name="Gyaltsen K."/>
            <person name="Hafez N."/>
            <person name="Hagos B."/>
            <person name="Hall J."/>
            <person name="Henson C."/>
            <person name="Hollinger A."/>
            <person name="Honan T."/>
            <person name="Huard M.D."/>
            <person name="Hughes L."/>
            <person name="Hurhula B."/>
            <person name="Husby M.E."/>
            <person name="Kamat A."/>
            <person name="Kanga B."/>
            <person name="Kashin S."/>
            <person name="Khazanovich D."/>
            <person name="Kisner P."/>
            <person name="Lance K."/>
            <person name="Lara M."/>
            <person name="Lee W."/>
            <person name="Lennon N."/>
            <person name="Letendre F."/>
            <person name="LeVine R."/>
            <person name="Lipovsky A."/>
            <person name="Liu X."/>
            <person name="Liu J."/>
            <person name="Liu S."/>
            <person name="Lokyitsang T."/>
            <person name="Lokyitsang Y."/>
            <person name="Lubonja R."/>
            <person name="Lui A."/>
            <person name="MacDonald P."/>
            <person name="Magnisalis V."/>
            <person name="Maru K."/>
            <person name="Matthews C."/>
            <person name="McCusker W."/>
            <person name="McDonough S."/>
            <person name="Mehta T."/>
            <person name="Meldrim J."/>
            <person name="Meneus L."/>
            <person name="Mihai O."/>
            <person name="Mihalev A."/>
            <person name="Mihova T."/>
            <person name="Mittelman R."/>
            <person name="Mlenga V."/>
            <person name="Montmayeur A."/>
            <person name="Mulrain L."/>
            <person name="Navidi A."/>
            <person name="Naylor J."/>
            <person name="Negash T."/>
            <person name="Nguyen T."/>
            <person name="Nguyen N."/>
            <person name="Nicol R."/>
            <person name="Norbu C."/>
            <person name="Norbu N."/>
            <person name="Novod N."/>
            <person name="O'Neill B."/>
            <person name="Osman S."/>
            <person name="Markiewicz E."/>
            <person name="Oyono O.L."/>
            <person name="Patti C."/>
            <person name="Phunkhang P."/>
            <person name="Pierre F."/>
            <person name="Priest M."/>
            <person name="Raghuraman S."/>
            <person name="Rege F."/>
            <person name="Reyes R."/>
            <person name="Rise C."/>
            <person name="Rogov P."/>
            <person name="Ross K."/>
            <person name="Ryan E."/>
            <person name="Settipalli S."/>
            <person name="Shea T."/>
            <person name="Sherpa N."/>
            <person name="Shi L."/>
            <person name="Shih D."/>
            <person name="Sparrow T."/>
            <person name="Spaulding J."/>
            <person name="Stalker J."/>
            <person name="Stange-Thomann N."/>
            <person name="Stavropoulos S."/>
            <person name="Stone C."/>
            <person name="Strader C."/>
            <person name="Tesfaye S."/>
            <person name="Thomson T."/>
            <person name="Thoulutsang Y."/>
            <person name="Thoulutsang D."/>
            <person name="Topham K."/>
            <person name="Topping I."/>
            <person name="Tsamla T."/>
            <person name="Vassiliev H."/>
            <person name="Vo A."/>
            <person name="Wangchuk T."/>
            <person name="Wangdi T."/>
            <person name="Weiand M."/>
            <person name="Wilkinson J."/>
            <person name="Wilson A."/>
            <person name="Yadav S."/>
            <person name="Young G."/>
            <person name="Yu Q."/>
            <person name="Zembek L."/>
            <person name="Zhong D."/>
            <person name="Zimmer A."/>
            <person name="Zwirko Z."/>
            <person name="Jaffe D.B."/>
            <person name="Alvarez P."/>
            <person name="Brockman W."/>
            <person name="Butler J."/>
            <person name="Chin C."/>
            <person name="Gnerre S."/>
            <person name="Grabherr M."/>
            <person name="Kleber M."/>
            <person name="Mauceli E."/>
            <person name="MacCallum I."/>
        </authorList>
    </citation>
    <scope>NUCLEOTIDE SEQUENCE [LARGE SCALE GENOMIC DNA]</scope>
    <source>
        <strain evidence="18">Tucson 15010-1051.87</strain>
    </source>
</reference>